<dbReference type="EMBL" id="VSSQ01000568">
    <property type="protein sequence ID" value="MPL97669.1"/>
    <property type="molecule type" value="Genomic_DNA"/>
</dbReference>
<dbReference type="GO" id="GO:0050660">
    <property type="term" value="F:flavin adenine dinucleotide binding"/>
    <property type="evidence" value="ECO:0007669"/>
    <property type="project" value="InterPro"/>
</dbReference>
<dbReference type="CDD" id="cd04590">
    <property type="entry name" value="CBS_pair_CorC_HlyC_assoc"/>
    <property type="match status" value="1"/>
</dbReference>
<organism evidence="9">
    <name type="scientific">bioreactor metagenome</name>
    <dbReference type="NCBI Taxonomy" id="1076179"/>
    <lineage>
        <taxon>unclassified sequences</taxon>
        <taxon>metagenomes</taxon>
        <taxon>ecological metagenomes</taxon>
    </lineage>
</organism>
<name>A0A644W1R7_9ZZZZ</name>
<keyword evidence="2 7" id="KW-0812">Transmembrane</keyword>
<accession>A0A644W1R7</accession>
<reference evidence="9" key="1">
    <citation type="submission" date="2019-08" db="EMBL/GenBank/DDBJ databases">
        <authorList>
            <person name="Kucharzyk K."/>
            <person name="Murdoch R.W."/>
            <person name="Higgins S."/>
            <person name="Loffler F."/>
        </authorList>
    </citation>
    <scope>NUCLEOTIDE SEQUENCE</scope>
</reference>
<evidence type="ECO:0000256" key="6">
    <source>
        <dbReference type="ARBA" id="ARBA00023136"/>
    </source>
</evidence>
<gene>
    <name evidence="9" type="ORF">SDC9_43861</name>
</gene>
<dbReference type="AlphaFoldDB" id="A0A644W1R7"/>
<feature type="transmembrane region" description="Helical" evidence="7">
    <location>
        <begin position="97"/>
        <end position="117"/>
    </location>
</feature>
<dbReference type="InterPro" id="IPR000644">
    <property type="entry name" value="CBS_dom"/>
</dbReference>
<dbReference type="Pfam" id="PF00571">
    <property type="entry name" value="CBS"/>
    <property type="match status" value="2"/>
</dbReference>
<evidence type="ECO:0000256" key="2">
    <source>
        <dbReference type="ARBA" id="ARBA00022692"/>
    </source>
</evidence>
<evidence type="ECO:0000256" key="5">
    <source>
        <dbReference type="ARBA" id="ARBA00023122"/>
    </source>
</evidence>
<dbReference type="InterPro" id="IPR036318">
    <property type="entry name" value="FAD-bd_PCMH-like_sf"/>
</dbReference>
<evidence type="ECO:0000256" key="3">
    <source>
        <dbReference type="ARBA" id="ARBA00022737"/>
    </source>
</evidence>
<dbReference type="InterPro" id="IPR046342">
    <property type="entry name" value="CBS_dom_sf"/>
</dbReference>
<dbReference type="SUPFAM" id="SSF54631">
    <property type="entry name" value="CBS-domain pair"/>
    <property type="match status" value="1"/>
</dbReference>
<comment type="subcellular location">
    <subcellularLocation>
        <location evidence="1">Membrane</location>
        <topology evidence="1">Multi-pass membrane protein</topology>
    </subcellularLocation>
</comment>
<evidence type="ECO:0000256" key="1">
    <source>
        <dbReference type="ARBA" id="ARBA00004141"/>
    </source>
</evidence>
<evidence type="ECO:0000313" key="9">
    <source>
        <dbReference type="EMBL" id="MPL97669.1"/>
    </source>
</evidence>
<evidence type="ECO:0000256" key="7">
    <source>
        <dbReference type="SAM" id="Phobius"/>
    </source>
</evidence>
<dbReference type="PANTHER" id="PTHR22777">
    <property type="entry name" value="HEMOLYSIN-RELATED"/>
    <property type="match status" value="1"/>
</dbReference>
<dbReference type="InterPro" id="IPR044751">
    <property type="entry name" value="Ion_transp-like_CBS"/>
</dbReference>
<evidence type="ECO:0000259" key="8">
    <source>
        <dbReference type="PROSITE" id="PS51371"/>
    </source>
</evidence>
<comment type="caution">
    <text evidence="9">The sequence shown here is derived from an EMBL/GenBank/DDBJ whole genome shotgun (WGS) entry which is preliminary data.</text>
</comment>
<dbReference type="InterPro" id="IPR005170">
    <property type="entry name" value="Transptr-assoc_dom"/>
</dbReference>
<keyword evidence="6 7" id="KW-0472">Membrane</keyword>
<feature type="domain" description="CBS" evidence="8">
    <location>
        <begin position="183"/>
        <end position="242"/>
    </location>
</feature>
<dbReference type="InterPro" id="IPR002550">
    <property type="entry name" value="CNNM"/>
</dbReference>
<proteinExistence type="predicted"/>
<protein>
    <recommendedName>
        <fullName evidence="8">CBS domain-containing protein</fullName>
    </recommendedName>
</protein>
<dbReference type="SUPFAM" id="SSF56176">
    <property type="entry name" value="FAD-binding/transporter-associated domain-like"/>
    <property type="match status" value="1"/>
</dbReference>
<dbReference type="Pfam" id="PF03471">
    <property type="entry name" value="CorC_HlyC"/>
    <property type="match status" value="1"/>
</dbReference>
<keyword evidence="4 7" id="KW-1133">Transmembrane helix</keyword>
<dbReference type="PROSITE" id="PS51371">
    <property type="entry name" value="CBS"/>
    <property type="match status" value="1"/>
</dbReference>
<dbReference type="PANTHER" id="PTHR22777:SF17">
    <property type="entry name" value="UPF0053 PROTEIN SLL0260"/>
    <property type="match status" value="1"/>
</dbReference>
<dbReference type="GO" id="GO:0005886">
    <property type="term" value="C:plasma membrane"/>
    <property type="evidence" value="ECO:0007669"/>
    <property type="project" value="TreeGrafter"/>
</dbReference>
<sequence length="388" mass="43857">MITAMIIALTGLILFITATLTETALTSCNRLRIELDIKQEKSYAIFAERLLENKVLLLWSFKFFRSVMAAVATVAFAALALDGGLTGDMNIYLKSTIVIIISALVIILIGTLLPKWIASMYPDVVLMKLYWFALFVSKVTSPLSVRRAGNPSMIIAEEEEESAEAEIIHNAINFPDVLLRECMIPRTEVVAISSEATPEDILSLFRDSNYSRIPVFEGNIDRITGYIHSKDLLTGKKSAGELLRKIEYYPEETGAKDLLATMIKNRGSIAVVLDKWGGTAGIVTLEDLIEEIFGEISDELDSDEFREKQIGDGEFIFSARLEIKYLNREYELEIPESEEYETLGGFITWFNENIPRQGDVLNYQNFQITILRTTRRRLELVRLNLLDL</sequence>
<keyword evidence="5" id="KW-0129">CBS domain</keyword>
<dbReference type="SMART" id="SM01091">
    <property type="entry name" value="CorC_HlyC"/>
    <property type="match status" value="1"/>
</dbReference>
<dbReference type="Gene3D" id="3.30.465.10">
    <property type="match status" value="1"/>
</dbReference>
<evidence type="ECO:0000256" key="4">
    <source>
        <dbReference type="ARBA" id="ARBA00022989"/>
    </source>
</evidence>
<feature type="transmembrane region" description="Helical" evidence="7">
    <location>
        <begin position="63"/>
        <end position="85"/>
    </location>
</feature>
<dbReference type="Pfam" id="PF01595">
    <property type="entry name" value="CNNM"/>
    <property type="match status" value="1"/>
</dbReference>
<keyword evidence="3" id="KW-0677">Repeat</keyword>
<dbReference type="Gene3D" id="3.10.580.10">
    <property type="entry name" value="CBS-domain"/>
    <property type="match status" value="1"/>
</dbReference>
<dbReference type="InterPro" id="IPR016169">
    <property type="entry name" value="FAD-bd_PCMH_sub2"/>
</dbReference>